<feature type="domain" description="Prolow-density lipoprotein receptor-related protein 1-like beta-propeller" evidence="3">
    <location>
        <begin position="398"/>
        <end position="566"/>
    </location>
</feature>
<accession>A0A6C0FRN4</accession>
<evidence type="ECO:0000259" key="2">
    <source>
        <dbReference type="Pfam" id="PF07833"/>
    </source>
</evidence>
<gene>
    <name evidence="4" type="ORF">GXP70_07550</name>
</gene>
<feature type="domain" description="Copper amine oxidase-like N-terminal" evidence="2">
    <location>
        <begin position="67"/>
        <end position="162"/>
    </location>
</feature>
<name>A0A6C0FRN4_9BACL</name>
<feature type="signal peptide" evidence="1">
    <location>
        <begin position="1"/>
        <end position="23"/>
    </location>
</feature>
<dbReference type="InterPro" id="IPR032485">
    <property type="entry name" value="LRP1-like_beta_prop"/>
</dbReference>
<dbReference type="InterPro" id="IPR012854">
    <property type="entry name" value="Cu_amine_oxidase-like_N"/>
</dbReference>
<proteinExistence type="predicted"/>
<dbReference type="SUPFAM" id="SSF55383">
    <property type="entry name" value="Copper amine oxidase, domain N"/>
    <property type="match status" value="1"/>
</dbReference>
<dbReference type="InterPro" id="IPR036582">
    <property type="entry name" value="Mao_N_sf"/>
</dbReference>
<dbReference type="Gene3D" id="3.30.457.10">
    <property type="entry name" value="Copper amine oxidase-like, N-terminal domain"/>
    <property type="match status" value="1"/>
</dbReference>
<dbReference type="EMBL" id="CP048209">
    <property type="protein sequence ID" value="QHT59816.1"/>
    <property type="molecule type" value="Genomic_DNA"/>
</dbReference>
<dbReference type="Pfam" id="PF16472">
    <property type="entry name" value="DUF5050"/>
    <property type="match status" value="1"/>
</dbReference>
<evidence type="ECO:0000256" key="1">
    <source>
        <dbReference type="SAM" id="SignalP"/>
    </source>
</evidence>
<dbReference type="Pfam" id="PF07833">
    <property type="entry name" value="Cu_amine_oxidN1"/>
    <property type="match status" value="1"/>
</dbReference>
<organism evidence="4 5">
    <name type="scientific">Paenibacillus lycopersici</name>
    <dbReference type="NCBI Taxonomy" id="2704462"/>
    <lineage>
        <taxon>Bacteria</taxon>
        <taxon>Bacillati</taxon>
        <taxon>Bacillota</taxon>
        <taxon>Bacilli</taxon>
        <taxon>Bacillales</taxon>
        <taxon>Paenibacillaceae</taxon>
        <taxon>Paenibacillus</taxon>
    </lineage>
</organism>
<keyword evidence="5" id="KW-1185">Reference proteome</keyword>
<protein>
    <submittedName>
        <fullName evidence="4">DUF5050 domain-containing protein</fullName>
    </submittedName>
</protein>
<reference evidence="4 5" key="1">
    <citation type="submission" date="2020-01" db="EMBL/GenBank/DDBJ databases">
        <title>Paenibacillus sp. nov., isolated from tomato rhizosphere.</title>
        <authorList>
            <person name="Weon H.-Y."/>
            <person name="Lee S.A."/>
        </authorList>
    </citation>
    <scope>NUCLEOTIDE SEQUENCE [LARGE SCALE GENOMIC DNA]</scope>
    <source>
        <strain evidence="4 5">12200R-189</strain>
    </source>
</reference>
<dbReference type="AlphaFoldDB" id="A0A6C0FRN4"/>
<dbReference type="SUPFAM" id="SSF69304">
    <property type="entry name" value="Tricorn protease N-terminal domain"/>
    <property type="match status" value="1"/>
</dbReference>
<keyword evidence="1" id="KW-0732">Signal</keyword>
<evidence type="ECO:0000313" key="5">
    <source>
        <dbReference type="Proteomes" id="UP000476064"/>
    </source>
</evidence>
<dbReference type="Proteomes" id="UP000476064">
    <property type="component" value="Chromosome"/>
</dbReference>
<dbReference type="KEGG" id="plyc:GXP70_07550"/>
<evidence type="ECO:0000313" key="4">
    <source>
        <dbReference type="EMBL" id="QHT59816.1"/>
    </source>
</evidence>
<sequence length="591" mass="63931">MKKSIGVALACALFIGGAASMHAAAADAGKKPLGDVFDKMVIVAYGQNKMFDNGVKNDLADSKDIVTRDGRLLVPIRMMGTLATRAGHYHGTWDAVWKPEAPNDVLLQNTNLHKSVKLTVGSKTMLVNNEPQTLDTAPQKVNGRIVLPLRGAAEALDMTIDWLDGLILIGDTSVDLQSKQTLAVKDKIKAELADSRARVDYKDAVYPVTQYGSDVYYYKSLYTNAGETQMLFRRTGGQQAAQVQLPGSSKLDSAKVIDGKLYYVTVVSGKVELDAYDLSSRKSAKICVIDQWQPGDGWVADIRAMDGEIYLNLHRGDLTIGSETLYKAGPGTATAVTTEHSFNGFVKAGQYMYDSSFTPIGDAVDNLNRTDLKNGASTAIGAKGFTYGVTRSISSDMLSYGMSNALYVQDGFLYTLGYKDSDPNDVSAVYKLDLAKGTQVKLTPPASDFWLVNGRIYYIDSAGGYLKSVRTDGSDNTTLTARKAANVQFAGGGVYYTVSANPGNVLSQGDLYRFDLAKASEAKIGDRPVRSFYAGPDSVYYVSDGYEPGIYKIDSAGRNVNLVHDSIETAKWTAAGMVYTKSYEKGIFSAK</sequence>
<feature type="chain" id="PRO_5039723021" evidence="1">
    <location>
        <begin position="24"/>
        <end position="591"/>
    </location>
</feature>
<evidence type="ECO:0000259" key="3">
    <source>
        <dbReference type="Pfam" id="PF16472"/>
    </source>
</evidence>
<dbReference type="RefSeq" id="WP_162355882.1">
    <property type="nucleotide sequence ID" value="NZ_CP048209.1"/>
</dbReference>